<evidence type="ECO:0000256" key="2">
    <source>
        <dbReference type="SAM" id="MobiDB-lite"/>
    </source>
</evidence>
<feature type="compositionally biased region" description="Low complexity" evidence="2">
    <location>
        <begin position="58"/>
        <end position="74"/>
    </location>
</feature>
<accession>A0AAV9C2S3</accession>
<sequence length="912" mass="99631">MIVRTYGRRNRGIGRDGGGSSSSEDPLSQESPGDAYVLPFSSQDSSPWSVDPDPFGFASDPDPVVVLPSSSAARPPRPNKPSKTRFRNPKRGRSTNSELTSTLMEAQEFGEMMEHVDEVNFALDGLRAGQPVRIRRASLLSLLSVCASAQQRRLLRSRGLVKKMIDAVLGLSVDDSPSCLAAAALFYTLASDGQDEHLLDSPTCICFLLKLLNPPISDTVEAKALTFGSKLLSVHGESGMSSATNKRSDPSTIGIASKVQEILLSCKEIKSWSGNDGGMERPELNAKWIVLLTMEKACLSTVSFEGTVGRVGGNFKEQLRELGGLDAIFDAAIRCHTIMEGWLKSGFSSVSELKDNETLQGLSLLLKCLKVMENATFLSKENQNHLLGMNSRQNCKGSPLSFVGLITSAIKTFSDISLLQSSCNNSNNAKYGCRSDASEVQLKNRCKGQDRTSSSSSARSHGMKKAYHEKNFSFGQKLQMSSVFRSVIVSETTNASHDDYHMRKQSYLHASASSNRQTWSGLNESTSVNAKDSKTISVVLGKRPRSKGDIRGKSIKENCDPFAFGEDELELNGDSIKDNHDPFVFGEDGFEQNGDVKGKSHEENHDPFAFDEDDVKPSKWELLSTKKEPPQTRRSMEIDKELEMICDTILTSSNTESINGGNSQSSCSVVEDDSSLLGDCLLTAVKVLMNLTNDNPVGCRKIAACGGLDTMAALIVNHFPSFSYHQHNQLKENVSTSKSQMVDTICLKDKHLSDQELDFLVAILGLLVNLVEKDSENRSRLATSSVLLPRGKLVGDDTHRDIIPLLCSIFLANQGAGEEKSSPHNDETVLLQGEREAEMMIIEAYSALLLAFLSTESSKNAREAIANCLPEGNLEILVPVLERFVEFHLSLNMISPETHSAVTEVIQSCRGP</sequence>
<feature type="region of interest" description="Disordered" evidence="2">
    <location>
        <begin position="1"/>
        <end position="98"/>
    </location>
</feature>
<dbReference type="InterPro" id="IPR011989">
    <property type="entry name" value="ARM-like"/>
</dbReference>
<evidence type="ECO:0000313" key="5">
    <source>
        <dbReference type="Proteomes" id="UP001180020"/>
    </source>
</evidence>
<comment type="similarity">
    <text evidence="1">Belongs to the WAPL family.</text>
</comment>
<name>A0AAV9C2S3_ACOCL</name>
<dbReference type="AlphaFoldDB" id="A0AAV9C2S3"/>
<feature type="compositionally biased region" description="Basic residues" evidence="2">
    <location>
        <begin position="80"/>
        <end position="93"/>
    </location>
</feature>
<dbReference type="Gene3D" id="1.25.10.10">
    <property type="entry name" value="Leucine-rich Repeat Variant"/>
    <property type="match status" value="2"/>
</dbReference>
<reference evidence="4" key="2">
    <citation type="submission" date="2023-06" db="EMBL/GenBank/DDBJ databases">
        <authorList>
            <person name="Ma L."/>
            <person name="Liu K.-W."/>
            <person name="Li Z."/>
            <person name="Hsiao Y.-Y."/>
            <person name="Qi Y."/>
            <person name="Fu T."/>
            <person name="Tang G."/>
            <person name="Zhang D."/>
            <person name="Sun W.-H."/>
            <person name="Liu D.-K."/>
            <person name="Li Y."/>
            <person name="Chen G.-Z."/>
            <person name="Liu X.-D."/>
            <person name="Liao X.-Y."/>
            <person name="Jiang Y.-T."/>
            <person name="Yu X."/>
            <person name="Hao Y."/>
            <person name="Huang J."/>
            <person name="Zhao X.-W."/>
            <person name="Ke S."/>
            <person name="Chen Y.-Y."/>
            <person name="Wu W.-L."/>
            <person name="Hsu J.-L."/>
            <person name="Lin Y.-F."/>
            <person name="Huang M.-D."/>
            <person name="Li C.-Y."/>
            <person name="Huang L."/>
            <person name="Wang Z.-W."/>
            <person name="Zhao X."/>
            <person name="Zhong W.-Y."/>
            <person name="Peng D.-H."/>
            <person name="Ahmad S."/>
            <person name="Lan S."/>
            <person name="Zhang J.-S."/>
            <person name="Tsai W.-C."/>
            <person name="Van De Peer Y."/>
            <person name="Liu Z.-J."/>
        </authorList>
    </citation>
    <scope>NUCLEOTIDE SEQUENCE</scope>
    <source>
        <strain evidence="4">CP</strain>
        <tissue evidence="4">Leaves</tissue>
    </source>
</reference>
<gene>
    <name evidence="4" type="ORF">QJS10_CPB21g00557</name>
</gene>
<evidence type="ECO:0000256" key="1">
    <source>
        <dbReference type="ARBA" id="ARBA00006854"/>
    </source>
</evidence>
<dbReference type="Proteomes" id="UP001180020">
    <property type="component" value="Unassembled WGS sequence"/>
</dbReference>
<keyword evidence="5" id="KW-1185">Reference proteome</keyword>
<dbReference type="InterPro" id="IPR022771">
    <property type="entry name" value="WAPL_C"/>
</dbReference>
<proteinExistence type="inferred from homology"/>
<evidence type="ECO:0000259" key="3">
    <source>
        <dbReference type="Pfam" id="PF07814"/>
    </source>
</evidence>
<dbReference type="PANTHER" id="PTHR22100">
    <property type="entry name" value="WINGS APART-LIKE PROTEIN HOMOLOG"/>
    <property type="match status" value="1"/>
</dbReference>
<organism evidence="4 5">
    <name type="scientific">Acorus calamus</name>
    <name type="common">Sweet flag</name>
    <dbReference type="NCBI Taxonomy" id="4465"/>
    <lineage>
        <taxon>Eukaryota</taxon>
        <taxon>Viridiplantae</taxon>
        <taxon>Streptophyta</taxon>
        <taxon>Embryophyta</taxon>
        <taxon>Tracheophyta</taxon>
        <taxon>Spermatophyta</taxon>
        <taxon>Magnoliopsida</taxon>
        <taxon>Liliopsida</taxon>
        <taxon>Acoraceae</taxon>
        <taxon>Acorus</taxon>
    </lineage>
</organism>
<reference evidence="4" key="1">
    <citation type="journal article" date="2023" name="Nat. Commun.">
        <title>Diploid and tetraploid genomes of Acorus and the evolution of monocots.</title>
        <authorList>
            <person name="Ma L."/>
            <person name="Liu K.W."/>
            <person name="Li Z."/>
            <person name="Hsiao Y.Y."/>
            <person name="Qi Y."/>
            <person name="Fu T."/>
            <person name="Tang G.D."/>
            <person name="Zhang D."/>
            <person name="Sun W.H."/>
            <person name="Liu D.K."/>
            <person name="Li Y."/>
            <person name="Chen G.Z."/>
            <person name="Liu X.D."/>
            <person name="Liao X.Y."/>
            <person name="Jiang Y.T."/>
            <person name="Yu X."/>
            <person name="Hao Y."/>
            <person name="Huang J."/>
            <person name="Zhao X.W."/>
            <person name="Ke S."/>
            <person name="Chen Y.Y."/>
            <person name="Wu W.L."/>
            <person name="Hsu J.L."/>
            <person name="Lin Y.F."/>
            <person name="Huang M.D."/>
            <person name="Li C.Y."/>
            <person name="Huang L."/>
            <person name="Wang Z.W."/>
            <person name="Zhao X."/>
            <person name="Zhong W.Y."/>
            <person name="Peng D.H."/>
            <person name="Ahmad S."/>
            <person name="Lan S."/>
            <person name="Zhang J.S."/>
            <person name="Tsai W.C."/>
            <person name="Van de Peer Y."/>
            <person name="Liu Z.J."/>
        </authorList>
    </citation>
    <scope>NUCLEOTIDE SEQUENCE</scope>
    <source>
        <strain evidence="4">CP</strain>
    </source>
</reference>
<comment type="caution">
    <text evidence="4">The sequence shown here is derived from an EMBL/GenBank/DDBJ whole genome shotgun (WGS) entry which is preliminary data.</text>
</comment>
<dbReference type="PANTHER" id="PTHR22100:SF13">
    <property type="entry name" value="WINGS APART-LIKE PROTEIN HOMOLOG"/>
    <property type="match status" value="1"/>
</dbReference>
<dbReference type="EMBL" id="JAUJYO010000021">
    <property type="protein sequence ID" value="KAK1283423.1"/>
    <property type="molecule type" value="Genomic_DNA"/>
</dbReference>
<protein>
    <recommendedName>
        <fullName evidence="3">Wings apart-like protein C-terminal domain-containing protein</fullName>
    </recommendedName>
</protein>
<dbReference type="InterPro" id="IPR039874">
    <property type="entry name" value="WAPL"/>
</dbReference>
<feature type="compositionally biased region" description="Basic residues" evidence="2">
    <location>
        <begin position="1"/>
        <end position="12"/>
    </location>
</feature>
<feature type="domain" description="Wings apart-like protein C-terminal" evidence="3">
    <location>
        <begin position="101"/>
        <end position="777"/>
    </location>
</feature>
<evidence type="ECO:0000313" key="4">
    <source>
        <dbReference type="EMBL" id="KAK1283423.1"/>
    </source>
</evidence>
<dbReference type="Pfam" id="PF07814">
    <property type="entry name" value="WAPL"/>
    <property type="match status" value="1"/>
</dbReference>
<dbReference type="FunFam" id="1.25.10.10:FF:000519">
    <property type="entry name" value="WAPL (Wings apart-like protein regulation of heterochromatin) protein"/>
    <property type="match status" value="1"/>
</dbReference>